<gene>
    <name evidence="2" type="ORF">U9M48_008027</name>
</gene>
<sequence>MAPQMLWPIDVRIVEPGLLAQRAHASSHADASSCARRAHAALCRERVALIRAAADRSPPRTLHTSARSSSSEMRSGASRRPRSRPALPSCCSQ</sequence>
<feature type="region of interest" description="Disordered" evidence="1">
    <location>
        <begin position="53"/>
        <end position="93"/>
    </location>
</feature>
<accession>A0AAQ3WCY0</accession>
<proteinExistence type="predicted"/>
<evidence type="ECO:0000313" key="2">
    <source>
        <dbReference type="EMBL" id="WVZ57671.1"/>
    </source>
</evidence>
<dbReference type="Proteomes" id="UP001341281">
    <property type="component" value="Chromosome 02"/>
</dbReference>
<reference evidence="2 3" key="1">
    <citation type="submission" date="2024-02" db="EMBL/GenBank/DDBJ databases">
        <title>High-quality chromosome-scale genome assembly of Pensacola bahiagrass (Paspalum notatum Flugge var. saurae).</title>
        <authorList>
            <person name="Vega J.M."/>
            <person name="Podio M."/>
            <person name="Orjuela J."/>
            <person name="Siena L.A."/>
            <person name="Pessino S.C."/>
            <person name="Combes M.C."/>
            <person name="Mariac C."/>
            <person name="Albertini E."/>
            <person name="Pupilli F."/>
            <person name="Ortiz J.P.A."/>
            <person name="Leblanc O."/>
        </authorList>
    </citation>
    <scope>NUCLEOTIDE SEQUENCE [LARGE SCALE GENOMIC DNA]</scope>
    <source>
        <strain evidence="2">R1</strain>
        <tissue evidence="2">Leaf</tissue>
    </source>
</reference>
<protein>
    <submittedName>
        <fullName evidence="2">Uncharacterized protein</fullName>
    </submittedName>
</protein>
<evidence type="ECO:0000256" key="1">
    <source>
        <dbReference type="SAM" id="MobiDB-lite"/>
    </source>
</evidence>
<name>A0AAQ3WCY0_PASNO</name>
<keyword evidence="3" id="KW-1185">Reference proteome</keyword>
<feature type="compositionally biased region" description="Low complexity" evidence="1">
    <location>
        <begin position="65"/>
        <end position="76"/>
    </location>
</feature>
<evidence type="ECO:0000313" key="3">
    <source>
        <dbReference type="Proteomes" id="UP001341281"/>
    </source>
</evidence>
<organism evidence="2 3">
    <name type="scientific">Paspalum notatum var. saurae</name>
    <dbReference type="NCBI Taxonomy" id="547442"/>
    <lineage>
        <taxon>Eukaryota</taxon>
        <taxon>Viridiplantae</taxon>
        <taxon>Streptophyta</taxon>
        <taxon>Embryophyta</taxon>
        <taxon>Tracheophyta</taxon>
        <taxon>Spermatophyta</taxon>
        <taxon>Magnoliopsida</taxon>
        <taxon>Liliopsida</taxon>
        <taxon>Poales</taxon>
        <taxon>Poaceae</taxon>
        <taxon>PACMAD clade</taxon>
        <taxon>Panicoideae</taxon>
        <taxon>Andropogonodae</taxon>
        <taxon>Paspaleae</taxon>
        <taxon>Paspalinae</taxon>
        <taxon>Paspalum</taxon>
    </lineage>
</organism>
<dbReference type="EMBL" id="CP144746">
    <property type="protein sequence ID" value="WVZ57671.1"/>
    <property type="molecule type" value="Genomic_DNA"/>
</dbReference>
<dbReference type="AlphaFoldDB" id="A0AAQ3WCY0"/>
<feature type="compositionally biased region" description="Low complexity" evidence="1">
    <location>
        <begin position="84"/>
        <end position="93"/>
    </location>
</feature>